<protein>
    <submittedName>
        <fullName evidence="1">Uncharacterized protein</fullName>
    </submittedName>
</protein>
<evidence type="ECO:0000313" key="2">
    <source>
        <dbReference type="Proteomes" id="UP000821853"/>
    </source>
</evidence>
<name>A0A9J6FBR7_HAELO</name>
<proteinExistence type="predicted"/>
<organism evidence="1 2">
    <name type="scientific">Haemaphysalis longicornis</name>
    <name type="common">Bush tick</name>
    <dbReference type="NCBI Taxonomy" id="44386"/>
    <lineage>
        <taxon>Eukaryota</taxon>
        <taxon>Metazoa</taxon>
        <taxon>Ecdysozoa</taxon>
        <taxon>Arthropoda</taxon>
        <taxon>Chelicerata</taxon>
        <taxon>Arachnida</taxon>
        <taxon>Acari</taxon>
        <taxon>Parasitiformes</taxon>
        <taxon>Ixodida</taxon>
        <taxon>Ixodoidea</taxon>
        <taxon>Ixodidae</taxon>
        <taxon>Haemaphysalinae</taxon>
        <taxon>Haemaphysalis</taxon>
    </lineage>
</organism>
<accession>A0A9J6FBR7</accession>
<dbReference type="Proteomes" id="UP000821853">
    <property type="component" value="Chromosome 1"/>
</dbReference>
<reference evidence="1 2" key="1">
    <citation type="journal article" date="2020" name="Cell">
        <title>Large-Scale Comparative Analyses of Tick Genomes Elucidate Their Genetic Diversity and Vector Capacities.</title>
        <authorList>
            <consortium name="Tick Genome and Microbiome Consortium (TIGMIC)"/>
            <person name="Jia N."/>
            <person name="Wang J."/>
            <person name="Shi W."/>
            <person name="Du L."/>
            <person name="Sun Y."/>
            <person name="Zhan W."/>
            <person name="Jiang J.F."/>
            <person name="Wang Q."/>
            <person name="Zhang B."/>
            <person name="Ji P."/>
            <person name="Bell-Sakyi L."/>
            <person name="Cui X.M."/>
            <person name="Yuan T.T."/>
            <person name="Jiang B.G."/>
            <person name="Yang W.F."/>
            <person name="Lam T.T."/>
            <person name="Chang Q.C."/>
            <person name="Ding S.J."/>
            <person name="Wang X.J."/>
            <person name="Zhu J.G."/>
            <person name="Ruan X.D."/>
            <person name="Zhao L."/>
            <person name="Wei J.T."/>
            <person name="Ye R.Z."/>
            <person name="Que T.C."/>
            <person name="Du C.H."/>
            <person name="Zhou Y.H."/>
            <person name="Cheng J.X."/>
            <person name="Dai P.F."/>
            <person name="Guo W.B."/>
            <person name="Han X.H."/>
            <person name="Huang E.J."/>
            <person name="Li L.F."/>
            <person name="Wei W."/>
            <person name="Gao Y.C."/>
            <person name="Liu J.Z."/>
            <person name="Shao H.Z."/>
            <person name="Wang X."/>
            <person name="Wang C.C."/>
            <person name="Yang T.C."/>
            <person name="Huo Q.B."/>
            <person name="Li W."/>
            <person name="Chen H.Y."/>
            <person name="Chen S.E."/>
            <person name="Zhou L.G."/>
            <person name="Ni X.B."/>
            <person name="Tian J.H."/>
            <person name="Sheng Y."/>
            <person name="Liu T."/>
            <person name="Pan Y.S."/>
            <person name="Xia L.Y."/>
            <person name="Li J."/>
            <person name="Zhao F."/>
            <person name="Cao W.C."/>
        </authorList>
    </citation>
    <scope>NUCLEOTIDE SEQUENCE [LARGE SCALE GENOMIC DNA]</scope>
    <source>
        <strain evidence="1">HaeL-2018</strain>
    </source>
</reference>
<keyword evidence="2" id="KW-1185">Reference proteome</keyword>
<dbReference type="VEuPathDB" id="VectorBase:HLOH_063455"/>
<comment type="caution">
    <text evidence="1">The sequence shown here is derived from an EMBL/GenBank/DDBJ whole genome shotgun (WGS) entry which is preliminary data.</text>
</comment>
<sequence length="123" mass="14021">MNAKIAALEAMLALPENSQGPSENALLKVSERLTEITSRCDDAENRQRSSNLIFFAIDDRDTEEWDEAAEKIITFCSERLEVETASQQFERVHRLGKFTEDLTEKKELCTSEVCKEIGEHILN</sequence>
<evidence type="ECO:0000313" key="1">
    <source>
        <dbReference type="EMBL" id="KAH9359572.1"/>
    </source>
</evidence>
<dbReference type="AlphaFoldDB" id="A0A9J6FBR7"/>
<dbReference type="OrthoDB" id="7417618at2759"/>
<gene>
    <name evidence="1" type="ORF">HPB48_022176</name>
</gene>
<dbReference type="EMBL" id="JABSTR010000001">
    <property type="protein sequence ID" value="KAH9359572.1"/>
    <property type="molecule type" value="Genomic_DNA"/>
</dbReference>